<dbReference type="Proteomes" id="UP001610334">
    <property type="component" value="Unassembled WGS sequence"/>
</dbReference>
<dbReference type="EMBL" id="JBFXLT010000023">
    <property type="protein sequence ID" value="KAL2816264.1"/>
    <property type="molecule type" value="Genomic_DNA"/>
</dbReference>
<evidence type="ECO:0008006" key="4">
    <source>
        <dbReference type="Google" id="ProtNLM"/>
    </source>
</evidence>
<organism evidence="2 3">
    <name type="scientific">Aspergillus granulosus</name>
    <dbReference type="NCBI Taxonomy" id="176169"/>
    <lineage>
        <taxon>Eukaryota</taxon>
        <taxon>Fungi</taxon>
        <taxon>Dikarya</taxon>
        <taxon>Ascomycota</taxon>
        <taxon>Pezizomycotina</taxon>
        <taxon>Eurotiomycetes</taxon>
        <taxon>Eurotiomycetidae</taxon>
        <taxon>Eurotiales</taxon>
        <taxon>Aspergillaceae</taxon>
        <taxon>Aspergillus</taxon>
        <taxon>Aspergillus subgen. Nidulantes</taxon>
    </lineage>
</organism>
<sequence length="587" mass="66062">MTAGLISSPSSPFMISAIPPPRPVSVNALARASSLSDTLPCSKSTRSTSAEIPTHDSASAAAVGPDYLGWAQSPVDTEMEDLQLAETPSPSIGRSEIQFEHLPVEIHETVLDYLFGERTSALTASAGGKRSWNNSLRHPRRKALSNLALISPVWRVLVQDRIYRHIKLKGTTDELAESARWFRAHPHLAPYVRHVEIWIPVWGQRAIKHPSRHLLPRRFNDEDLPATDMGIVQATMAWDDAESSPATDYKYHYASHNATLEEMFVHVQVIFPEARILTLEGGHCKKPPMVRHFRNDPAGRSNQSLPLLPDIQTFVMRGAWNIMRDHRHWSTLSKALPNVREWHCSYAKPKIEGYETIAGILRRLPPSLIHINVSLEGFYDKDNSQSRWLGDGVSPPHLCRLLGDVVPRLESLTFTGKVCACLFDSARDSMSTWPAKSKLKSLDLVVKTCCRDKKLHPGLPFLEEFSGITNMNFIRAFEKLVIGAIQSLQLHHELNYMRIRFIDLDSACPPLNPYFQLVDDQCTGLWSEQILESLHESRPDAAYIKLSDGIYPQYGHNNQIVGAIYPRTRPLSIHASTYRIIADVPKP</sequence>
<gene>
    <name evidence="2" type="ORF">BJX63DRAFT_141852</name>
</gene>
<name>A0ABR4HLA3_9EURO</name>
<evidence type="ECO:0000313" key="3">
    <source>
        <dbReference type="Proteomes" id="UP001610334"/>
    </source>
</evidence>
<protein>
    <recommendedName>
        <fullName evidence="4">F-box domain-containing protein</fullName>
    </recommendedName>
</protein>
<feature type="region of interest" description="Disordered" evidence="1">
    <location>
        <begin position="38"/>
        <end position="57"/>
    </location>
</feature>
<evidence type="ECO:0000256" key="1">
    <source>
        <dbReference type="SAM" id="MobiDB-lite"/>
    </source>
</evidence>
<keyword evidence="3" id="KW-1185">Reference proteome</keyword>
<reference evidence="2 3" key="1">
    <citation type="submission" date="2024-07" db="EMBL/GenBank/DDBJ databases">
        <title>Section-level genome sequencing and comparative genomics of Aspergillus sections Usti and Cavernicolus.</title>
        <authorList>
            <consortium name="Lawrence Berkeley National Laboratory"/>
            <person name="Nybo J.L."/>
            <person name="Vesth T.C."/>
            <person name="Theobald S."/>
            <person name="Frisvad J.C."/>
            <person name="Larsen T.O."/>
            <person name="Kjaerboelling I."/>
            <person name="Rothschild-Mancinelli K."/>
            <person name="Lyhne E.K."/>
            <person name="Kogle M.E."/>
            <person name="Barry K."/>
            <person name="Clum A."/>
            <person name="Na H."/>
            <person name="Ledsgaard L."/>
            <person name="Lin J."/>
            <person name="Lipzen A."/>
            <person name="Kuo A."/>
            <person name="Riley R."/>
            <person name="Mondo S."/>
            <person name="Labutti K."/>
            <person name="Haridas S."/>
            <person name="Pangalinan J."/>
            <person name="Salamov A.A."/>
            <person name="Simmons B.A."/>
            <person name="Magnuson J.K."/>
            <person name="Chen J."/>
            <person name="Drula E."/>
            <person name="Henrissat B."/>
            <person name="Wiebenga A."/>
            <person name="Lubbers R.J."/>
            <person name="Gomes A.C."/>
            <person name="Makela M.R."/>
            <person name="Stajich J."/>
            <person name="Grigoriev I.V."/>
            <person name="Mortensen U.H."/>
            <person name="De Vries R.P."/>
            <person name="Baker S.E."/>
            <person name="Andersen M.R."/>
        </authorList>
    </citation>
    <scope>NUCLEOTIDE SEQUENCE [LARGE SCALE GENOMIC DNA]</scope>
    <source>
        <strain evidence="2 3">CBS 588.65</strain>
    </source>
</reference>
<accession>A0ABR4HLA3</accession>
<evidence type="ECO:0000313" key="2">
    <source>
        <dbReference type="EMBL" id="KAL2816264.1"/>
    </source>
</evidence>
<comment type="caution">
    <text evidence="2">The sequence shown here is derived from an EMBL/GenBank/DDBJ whole genome shotgun (WGS) entry which is preliminary data.</text>
</comment>
<feature type="compositionally biased region" description="Polar residues" evidence="1">
    <location>
        <begin position="38"/>
        <end position="51"/>
    </location>
</feature>
<proteinExistence type="predicted"/>